<dbReference type="AlphaFoldDB" id="G2P0F5"/>
<gene>
    <name evidence="1" type="ORF">Strvi_6551</name>
</gene>
<evidence type="ECO:0000313" key="1">
    <source>
        <dbReference type="EMBL" id="AEM85953.1"/>
    </source>
</evidence>
<name>G2P0F5_STRV4</name>
<dbReference type="EMBL" id="CP002994">
    <property type="protein sequence ID" value="AEM85953.1"/>
    <property type="molecule type" value="Genomic_DNA"/>
</dbReference>
<proteinExistence type="predicted"/>
<organism evidence="1 2">
    <name type="scientific">Streptomyces violaceusniger (strain Tu 4113)</name>
    <dbReference type="NCBI Taxonomy" id="653045"/>
    <lineage>
        <taxon>Bacteria</taxon>
        <taxon>Bacillati</taxon>
        <taxon>Actinomycetota</taxon>
        <taxon>Actinomycetes</taxon>
        <taxon>Kitasatosporales</taxon>
        <taxon>Streptomycetaceae</taxon>
        <taxon>Streptomyces</taxon>
        <taxon>Streptomyces violaceusniger group</taxon>
    </lineage>
</organism>
<keyword evidence="2" id="KW-1185">Reference proteome</keyword>
<dbReference type="KEGG" id="svl:Strvi_6551"/>
<sequence length="70" mass="7741">MRKVTALGMRARPARNTTLMELSAELPAIVLSRLLGIHISRAEKWTKEAGSIRAGYAAELSRRKAFRSSS</sequence>
<protein>
    <submittedName>
        <fullName evidence="1">Uncharacterized protein</fullName>
    </submittedName>
</protein>
<reference evidence="1" key="1">
    <citation type="submission" date="2011-08" db="EMBL/GenBank/DDBJ databases">
        <title>Complete sequence of chromosome of Streptomyces violaceusniger Tu 4113.</title>
        <authorList>
            <consortium name="US DOE Joint Genome Institute"/>
            <person name="Lucas S."/>
            <person name="Han J."/>
            <person name="Lapidus A."/>
            <person name="Cheng J.-F."/>
            <person name="Goodwin L."/>
            <person name="Pitluck S."/>
            <person name="Peters L."/>
            <person name="Ivanova N."/>
            <person name="Daligault H."/>
            <person name="Detter J.C."/>
            <person name="Han C."/>
            <person name="Tapia R."/>
            <person name="Land M."/>
            <person name="Hauser L."/>
            <person name="Kyrpides N."/>
            <person name="Ivanova N."/>
            <person name="Pagani I."/>
            <person name="Hagen A."/>
            <person name="Katz L."/>
            <person name="Fiedler H.-P."/>
            <person name="Keasling J."/>
            <person name="Fortman J."/>
            <person name="Woyke T."/>
        </authorList>
    </citation>
    <scope>NUCLEOTIDE SEQUENCE [LARGE SCALE GENOMIC DNA]</scope>
    <source>
        <strain evidence="1">Tu 4113</strain>
    </source>
</reference>
<evidence type="ECO:0000313" key="2">
    <source>
        <dbReference type="Proteomes" id="UP000008703"/>
    </source>
</evidence>
<dbReference type="HOGENOM" id="CLU_203334_0_0_11"/>
<accession>G2P0F5</accession>
<dbReference type="Proteomes" id="UP000008703">
    <property type="component" value="Chromosome"/>
</dbReference>